<feature type="transmembrane region" description="Helical" evidence="7">
    <location>
        <begin position="197"/>
        <end position="220"/>
    </location>
</feature>
<comment type="subcellular location">
    <subcellularLocation>
        <location evidence="7">Golgi apparatus membrane</location>
        <topology evidence="7">Multi-pass membrane protein</topology>
    </subcellularLocation>
    <subcellularLocation>
        <location evidence="7">Cytoplasmic vesicle membrane</location>
        <topology evidence="7">Multi-pass membrane protein</topology>
    </subcellularLocation>
    <subcellularLocation>
        <location evidence="7">Endoplasmic reticulum membrane</location>
        <topology evidence="7">Multi-pass membrane protein</topology>
    </subcellularLocation>
</comment>
<comment type="similarity">
    <text evidence="2 7">Belongs to the TPT transporter family. SLC35D subfamily.</text>
</comment>
<keyword evidence="9" id="KW-1185">Reference proteome</keyword>
<keyword evidence="7" id="KW-0333">Golgi apparatus</keyword>
<sequence>MATTETLSKEAFEEDDEHYVDAEEKGLLSEEPPMATPKLDRTGLSSKFWLSAGVNTASTAAIIFVNKRIFETHSLRHAQVTFAAFHFSVTATLLYVVSRPSIGLFQSKRVNILHIMPLALGMIFNVVLPNASLAYSSIQFYQIMRVLVTPCVCALNFLVLRVATPRMAVATLVLVCVGVGFMSYFDTKPFGGAQAKGTTPLGVVFAFAGVMATAVYTVWIKKYHAVLDCTSMQLLLNQAPVSVLAMLYIIPFSDDITVWHDVEWSTVLLILLSGGLACLITVTQFVIIHEAGPVSSTVVGHFKTCLVILLSWVFGSKTFRGGSVVGIALALGGITSYSAVMHKLSKK</sequence>
<keyword evidence="7" id="KW-0813">Transport</keyword>
<dbReference type="Proteomes" id="UP001271007">
    <property type="component" value="Unassembled WGS sequence"/>
</dbReference>
<evidence type="ECO:0000256" key="1">
    <source>
        <dbReference type="ARBA" id="ARBA00003420"/>
    </source>
</evidence>
<feature type="transmembrane region" description="Helical" evidence="7">
    <location>
        <begin position="78"/>
        <end position="98"/>
    </location>
</feature>
<reference evidence="8" key="1">
    <citation type="submission" date="2023-04" db="EMBL/GenBank/DDBJ databases">
        <title>Black Yeasts Isolated from many extreme environments.</title>
        <authorList>
            <person name="Coleine C."/>
            <person name="Stajich J.E."/>
            <person name="Selbmann L."/>
        </authorList>
    </citation>
    <scope>NUCLEOTIDE SEQUENCE</scope>
    <source>
        <strain evidence="8">CCFEE 5312</strain>
    </source>
</reference>
<feature type="transmembrane region" description="Helical" evidence="7">
    <location>
        <begin position="294"/>
        <end position="315"/>
    </location>
</feature>
<evidence type="ECO:0000256" key="3">
    <source>
        <dbReference type="ARBA" id="ARBA00011182"/>
    </source>
</evidence>
<dbReference type="PANTHER" id="PTHR11132">
    <property type="entry name" value="SOLUTE CARRIER FAMILY 35"/>
    <property type="match status" value="1"/>
</dbReference>
<gene>
    <name evidence="8" type="ORF">LTR09_010925</name>
</gene>
<feature type="transmembrane region" description="Helical" evidence="7">
    <location>
        <begin position="140"/>
        <end position="160"/>
    </location>
</feature>
<accession>A0AAJ0G7Z7</accession>
<organism evidence="8 9">
    <name type="scientific">Extremus antarcticus</name>
    <dbReference type="NCBI Taxonomy" id="702011"/>
    <lineage>
        <taxon>Eukaryota</taxon>
        <taxon>Fungi</taxon>
        <taxon>Dikarya</taxon>
        <taxon>Ascomycota</taxon>
        <taxon>Pezizomycotina</taxon>
        <taxon>Dothideomycetes</taxon>
        <taxon>Dothideomycetidae</taxon>
        <taxon>Mycosphaerellales</taxon>
        <taxon>Extremaceae</taxon>
        <taxon>Extremus</taxon>
    </lineage>
</organism>
<name>A0AAJ0G7Z7_9PEZI</name>
<evidence type="ECO:0000256" key="5">
    <source>
        <dbReference type="ARBA" id="ARBA00022989"/>
    </source>
</evidence>
<feature type="transmembrane region" description="Helical" evidence="7">
    <location>
        <begin position="232"/>
        <end position="252"/>
    </location>
</feature>
<dbReference type="AlphaFoldDB" id="A0AAJ0G7Z7"/>
<comment type="function">
    <text evidence="1 7">Involved in the import of GDP-mannose from the cytoplasm into the Golgi lumen.</text>
</comment>
<feature type="transmembrane region" description="Helical" evidence="7">
    <location>
        <begin position="264"/>
        <end position="287"/>
    </location>
</feature>
<evidence type="ECO:0000256" key="2">
    <source>
        <dbReference type="ARBA" id="ARBA00010425"/>
    </source>
</evidence>
<dbReference type="GO" id="GO:0030659">
    <property type="term" value="C:cytoplasmic vesicle membrane"/>
    <property type="evidence" value="ECO:0007669"/>
    <property type="project" value="UniProtKB-SubCell"/>
</dbReference>
<evidence type="ECO:0000313" key="9">
    <source>
        <dbReference type="Proteomes" id="UP001271007"/>
    </source>
</evidence>
<feature type="transmembrane region" description="Helical" evidence="7">
    <location>
        <begin position="321"/>
        <end position="340"/>
    </location>
</feature>
<proteinExistence type="inferred from homology"/>
<evidence type="ECO:0000313" key="8">
    <source>
        <dbReference type="EMBL" id="KAK3047667.1"/>
    </source>
</evidence>
<dbReference type="GO" id="GO:0000139">
    <property type="term" value="C:Golgi membrane"/>
    <property type="evidence" value="ECO:0007669"/>
    <property type="project" value="UniProtKB-SubCell"/>
</dbReference>
<feature type="transmembrane region" description="Helical" evidence="7">
    <location>
        <begin position="110"/>
        <end position="128"/>
    </location>
</feature>
<evidence type="ECO:0000256" key="7">
    <source>
        <dbReference type="RuleBase" id="RU367097"/>
    </source>
</evidence>
<comment type="caution">
    <text evidence="8">The sequence shown here is derived from an EMBL/GenBank/DDBJ whole genome shotgun (WGS) entry which is preliminary data.</text>
</comment>
<evidence type="ECO:0000256" key="4">
    <source>
        <dbReference type="ARBA" id="ARBA00022692"/>
    </source>
</evidence>
<feature type="transmembrane region" description="Helical" evidence="7">
    <location>
        <begin position="48"/>
        <end position="66"/>
    </location>
</feature>
<keyword evidence="7" id="KW-0968">Cytoplasmic vesicle</keyword>
<comment type="subunit">
    <text evidence="3 7">Homooligomer.</text>
</comment>
<feature type="transmembrane region" description="Helical" evidence="7">
    <location>
        <begin position="167"/>
        <end position="185"/>
    </location>
</feature>
<evidence type="ECO:0000256" key="6">
    <source>
        <dbReference type="ARBA" id="ARBA00023136"/>
    </source>
</evidence>
<keyword evidence="5 7" id="KW-1133">Transmembrane helix</keyword>
<dbReference type="GO" id="GO:0005789">
    <property type="term" value="C:endoplasmic reticulum membrane"/>
    <property type="evidence" value="ECO:0007669"/>
    <property type="project" value="UniProtKB-SubCell"/>
</dbReference>
<dbReference type="InterPro" id="IPR050186">
    <property type="entry name" value="TPT_transporter"/>
</dbReference>
<keyword evidence="6 7" id="KW-0472">Membrane</keyword>
<keyword evidence="7" id="KW-0256">Endoplasmic reticulum</keyword>
<keyword evidence="7" id="KW-0762">Sugar transport</keyword>
<dbReference type="EMBL" id="JAWDJX010000058">
    <property type="protein sequence ID" value="KAK3047667.1"/>
    <property type="molecule type" value="Genomic_DNA"/>
</dbReference>
<keyword evidence="4 7" id="KW-0812">Transmembrane</keyword>
<protein>
    <recommendedName>
        <fullName evidence="7">GDP-mannose transporter</fullName>
        <shortName evidence="7">GMT</shortName>
    </recommendedName>
</protein>